<proteinExistence type="predicted"/>
<dbReference type="Proteomes" id="UP000790709">
    <property type="component" value="Unassembled WGS sequence"/>
</dbReference>
<feature type="non-terminal residue" evidence="1">
    <location>
        <position position="57"/>
    </location>
</feature>
<comment type="caution">
    <text evidence="1">The sequence shown here is derived from an EMBL/GenBank/DDBJ whole genome shotgun (WGS) entry which is preliminary data.</text>
</comment>
<reference evidence="1" key="1">
    <citation type="journal article" date="2021" name="New Phytol.">
        <title>Evolutionary innovations through gain and loss of genes in the ectomycorrhizal Boletales.</title>
        <authorList>
            <person name="Wu G."/>
            <person name="Miyauchi S."/>
            <person name="Morin E."/>
            <person name="Kuo A."/>
            <person name="Drula E."/>
            <person name="Varga T."/>
            <person name="Kohler A."/>
            <person name="Feng B."/>
            <person name="Cao Y."/>
            <person name="Lipzen A."/>
            <person name="Daum C."/>
            <person name="Hundley H."/>
            <person name="Pangilinan J."/>
            <person name="Johnson J."/>
            <person name="Barry K."/>
            <person name="LaButti K."/>
            <person name="Ng V."/>
            <person name="Ahrendt S."/>
            <person name="Min B."/>
            <person name="Choi I.G."/>
            <person name="Park H."/>
            <person name="Plett J.M."/>
            <person name="Magnuson J."/>
            <person name="Spatafora J.W."/>
            <person name="Nagy L.G."/>
            <person name="Henrissat B."/>
            <person name="Grigoriev I.V."/>
            <person name="Yang Z.L."/>
            <person name="Xu J."/>
            <person name="Martin F.M."/>
        </authorList>
    </citation>
    <scope>NUCLEOTIDE SEQUENCE</scope>
    <source>
        <strain evidence="1">KUC20120723A-06</strain>
    </source>
</reference>
<organism evidence="1 2">
    <name type="scientific">Leucogyrophana mollusca</name>
    <dbReference type="NCBI Taxonomy" id="85980"/>
    <lineage>
        <taxon>Eukaryota</taxon>
        <taxon>Fungi</taxon>
        <taxon>Dikarya</taxon>
        <taxon>Basidiomycota</taxon>
        <taxon>Agaricomycotina</taxon>
        <taxon>Agaricomycetes</taxon>
        <taxon>Agaricomycetidae</taxon>
        <taxon>Boletales</taxon>
        <taxon>Boletales incertae sedis</taxon>
        <taxon>Leucogyrophana</taxon>
    </lineage>
</organism>
<evidence type="ECO:0000313" key="1">
    <source>
        <dbReference type="EMBL" id="KAH7917644.1"/>
    </source>
</evidence>
<keyword evidence="2" id="KW-1185">Reference proteome</keyword>
<sequence>HTSILTGEAWVLELLGGHPGRIKYKLGVTMEMFEDLVDILCQNGHTNSRNGVKLEEQ</sequence>
<name>A0ACB8AXE4_9AGAM</name>
<feature type="non-terminal residue" evidence="1">
    <location>
        <position position="1"/>
    </location>
</feature>
<evidence type="ECO:0000313" key="2">
    <source>
        <dbReference type="Proteomes" id="UP000790709"/>
    </source>
</evidence>
<gene>
    <name evidence="1" type="ORF">BV22DRAFT_978203</name>
</gene>
<accession>A0ACB8AXE4</accession>
<protein>
    <submittedName>
        <fullName evidence="1">Uncharacterized protein</fullName>
    </submittedName>
</protein>
<dbReference type="EMBL" id="MU266982">
    <property type="protein sequence ID" value="KAH7917644.1"/>
    <property type="molecule type" value="Genomic_DNA"/>
</dbReference>